<evidence type="ECO:0000256" key="2">
    <source>
        <dbReference type="ARBA" id="ARBA00023054"/>
    </source>
</evidence>
<keyword evidence="2" id="KW-0175">Coiled coil</keyword>
<dbReference type="Gene3D" id="3.30.450.40">
    <property type="match status" value="1"/>
</dbReference>
<dbReference type="InterPro" id="IPR029016">
    <property type="entry name" value="GAF-like_dom_sf"/>
</dbReference>
<gene>
    <name evidence="3" type="ORF">SIID45300_01821</name>
</gene>
<evidence type="ECO:0000313" key="3">
    <source>
        <dbReference type="EMBL" id="GAB0057492.1"/>
    </source>
</evidence>
<accession>A0ABQ0C9D7</accession>
<dbReference type="PANTHER" id="PTHR32347">
    <property type="entry name" value="EFFLUX SYSTEM COMPONENT YKNX-RELATED"/>
    <property type="match status" value="1"/>
</dbReference>
<comment type="subcellular location">
    <subcellularLocation>
        <location evidence="1">Cell envelope</location>
    </subcellularLocation>
</comment>
<reference evidence="3 4" key="1">
    <citation type="submission" date="2024-09" db="EMBL/GenBank/DDBJ databases">
        <title>Draft genome sequence of Candidatus Magnetaquicoccaceae bacterium FCR-1.</title>
        <authorList>
            <person name="Shimoshige H."/>
            <person name="Shimamura S."/>
            <person name="Taoka A."/>
            <person name="Kobayashi H."/>
            <person name="Maekawa T."/>
        </authorList>
    </citation>
    <scope>NUCLEOTIDE SEQUENCE [LARGE SCALE GENOMIC DNA]</scope>
    <source>
        <strain evidence="3 4">FCR-1</strain>
    </source>
</reference>
<evidence type="ECO:0000256" key="1">
    <source>
        <dbReference type="ARBA" id="ARBA00004196"/>
    </source>
</evidence>
<evidence type="ECO:0000313" key="4">
    <source>
        <dbReference type="Proteomes" id="UP001628193"/>
    </source>
</evidence>
<protein>
    <recommendedName>
        <fullName evidence="5">Membrane-fusion protein</fullName>
    </recommendedName>
</protein>
<keyword evidence="4" id="KW-1185">Reference proteome</keyword>
<organism evidence="3 4">
    <name type="scientific">Candidatus Magnetaquiglobus chichijimensis</name>
    <dbReference type="NCBI Taxonomy" id="3141448"/>
    <lineage>
        <taxon>Bacteria</taxon>
        <taxon>Pseudomonadati</taxon>
        <taxon>Pseudomonadota</taxon>
        <taxon>Magnetococcia</taxon>
        <taxon>Magnetococcales</taxon>
        <taxon>Candidatus Magnetaquicoccaceae</taxon>
        <taxon>Candidatus Magnetaquiglobus</taxon>
    </lineage>
</organism>
<dbReference type="PANTHER" id="PTHR32347:SF14">
    <property type="entry name" value="EFFLUX SYSTEM COMPONENT YKNX-RELATED"/>
    <property type="match status" value="1"/>
</dbReference>
<dbReference type="SUPFAM" id="SSF111369">
    <property type="entry name" value="HlyD-like secretion proteins"/>
    <property type="match status" value="1"/>
</dbReference>
<evidence type="ECO:0008006" key="5">
    <source>
        <dbReference type="Google" id="ProtNLM"/>
    </source>
</evidence>
<sequence length="439" mass="48418">MNAYHPLVTLLQLAQRIRNAPDLEMLRFILVNETHGLVPYRQAVLWNASGTVEALSGIPSVDADVPYVLWLRHLFAQLQPVVSDAPLLMEGSFAPLEVRDGWSEWWPEMALLIPLQVGETLMGWLLLARETPFEEAEVELLRHLGESHAHAWRCLRGGGRALGTILPAQRWKTWAVVGLLVIGGLAWPVPLTVLAPAEVVPRHPEVIRSPMDGVIDRFHVQPNDPVTPGQPLFDLDETTLKSRLEVAEKSLAVTESEYLVTSQLALQDSRSKAQLAIFAGRVEEKRLEADGVRDLLARGRVKATRAGIALFSDPQGWIGRPVMTGEKILTVADARDGEVEAWLPAGDVIPLEVGASVTLFLNIDPLHPRGARLRLLAYEPVARPDGIVAHQLRATLDGEGNESPRLGLKGTARIAGDTVSLGWWMARRPLALARQWLGW</sequence>
<dbReference type="RefSeq" id="WP_420905190.1">
    <property type="nucleotide sequence ID" value="NZ_BAAFGK010000004.1"/>
</dbReference>
<proteinExistence type="predicted"/>
<dbReference type="InterPro" id="IPR050465">
    <property type="entry name" value="UPF0194_transport"/>
</dbReference>
<dbReference type="Proteomes" id="UP001628193">
    <property type="component" value="Unassembled WGS sequence"/>
</dbReference>
<comment type="caution">
    <text evidence="3">The sequence shown here is derived from an EMBL/GenBank/DDBJ whole genome shotgun (WGS) entry which is preliminary data.</text>
</comment>
<name>A0ABQ0C9D7_9PROT</name>
<dbReference type="EMBL" id="BAAFGK010000004">
    <property type="protein sequence ID" value="GAB0057492.1"/>
    <property type="molecule type" value="Genomic_DNA"/>
</dbReference>
<dbReference type="Gene3D" id="2.40.50.100">
    <property type="match status" value="1"/>
</dbReference>